<gene>
    <name evidence="1" type="ORF">DM02DRAFT_610062</name>
</gene>
<dbReference type="Gene3D" id="2.100.10.30">
    <property type="entry name" value="Jacalin-like lectin domain"/>
    <property type="match status" value="1"/>
</dbReference>
<proteinExistence type="predicted"/>
<keyword evidence="2" id="KW-1185">Reference proteome</keyword>
<evidence type="ECO:0000313" key="2">
    <source>
        <dbReference type="Proteomes" id="UP000244855"/>
    </source>
</evidence>
<dbReference type="AlphaFoldDB" id="A0A2V1E9T9"/>
<dbReference type="InterPro" id="IPR036404">
    <property type="entry name" value="Jacalin-like_lectin_dom_sf"/>
</dbReference>
<sequence>MAMVGSVNANCDKGPFISTAAGIPMDKNPGYQQFCESRWEEGAIITGIRVWAAKFQIKAVQFRYAGDDWGKRYGQLPDLVNPKERTWNENDEIDIRLWNNKPDDGDPMDAVGRITIEQEGKEKWEAGADGKKIAKDEIYVDNPSGKILAVKGAAGAWVTSLEFKFLESPIKHLEMTDIKFKEDVKVWNEKSKGQQPAVLGSVYFKNTSPLGSANATYDNTLQISETNSKEMTTTQTHTAGYELSIKVGGGVKIPMLADFGTEVTNSFSYSYSNMKSQGFTETSTWGFNWRMGSNVAGLPPQKGAHCTATATKGTFDSDYDATVTATLGNGKTFVYFNKGHFKSIGFANGVSECKVIDLKEIPSNANAGEVKPAKASKAKRSSRLARFIHAA</sequence>
<evidence type="ECO:0000313" key="1">
    <source>
        <dbReference type="EMBL" id="PVI06100.1"/>
    </source>
</evidence>
<dbReference type="SUPFAM" id="SSF56973">
    <property type="entry name" value="Aerolisin/ETX pore-forming domain"/>
    <property type="match status" value="1"/>
</dbReference>
<dbReference type="Gene3D" id="2.170.15.10">
    <property type="entry name" value="Proaerolysin, chain A, domain 3"/>
    <property type="match status" value="1"/>
</dbReference>
<organism evidence="1 2">
    <name type="scientific">Periconia macrospinosa</name>
    <dbReference type="NCBI Taxonomy" id="97972"/>
    <lineage>
        <taxon>Eukaryota</taxon>
        <taxon>Fungi</taxon>
        <taxon>Dikarya</taxon>
        <taxon>Ascomycota</taxon>
        <taxon>Pezizomycotina</taxon>
        <taxon>Dothideomycetes</taxon>
        <taxon>Pleosporomycetidae</taxon>
        <taxon>Pleosporales</taxon>
        <taxon>Massarineae</taxon>
        <taxon>Periconiaceae</taxon>
        <taxon>Periconia</taxon>
    </lineage>
</organism>
<evidence type="ECO:0008006" key="3">
    <source>
        <dbReference type="Google" id="ProtNLM"/>
    </source>
</evidence>
<accession>A0A2V1E9T9</accession>
<dbReference type="EMBL" id="KZ805310">
    <property type="protein sequence ID" value="PVI06100.1"/>
    <property type="molecule type" value="Genomic_DNA"/>
</dbReference>
<reference evidence="1 2" key="1">
    <citation type="journal article" date="2018" name="Sci. Rep.">
        <title>Comparative genomics provides insights into the lifestyle and reveals functional heterogeneity of dark septate endophytic fungi.</title>
        <authorList>
            <person name="Knapp D.G."/>
            <person name="Nemeth J.B."/>
            <person name="Barry K."/>
            <person name="Hainaut M."/>
            <person name="Henrissat B."/>
            <person name="Johnson J."/>
            <person name="Kuo A."/>
            <person name="Lim J.H.P."/>
            <person name="Lipzen A."/>
            <person name="Nolan M."/>
            <person name="Ohm R.A."/>
            <person name="Tamas L."/>
            <person name="Grigoriev I.V."/>
            <person name="Spatafora J.W."/>
            <person name="Nagy L.G."/>
            <person name="Kovacs G.M."/>
        </authorList>
    </citation>
    <scope>NUCLEOTIDE SEQUENCE [LARGE SCALE GENOMIC DNA]</scope>
    <source>
        <strain evidence="1 2">DSE2036</strain>
    </source>
</reference>
<protein>
    <recommendedName>
        <fullName evidence="3">Jacalin-type lectin domain-containing protein</fullName>
    </recommendedName>
</protein>
<dbReference type="CDD" id="cd20231">
    <property type="entry name" value="PFM_jacalin-like"/>
    <property type="match status" value="1"/>
</dbReference>
<dbReference type="Proteomes" id="UP000244855">
    <property type="component" value="Unassembled WGS sequence"/>
</dbReference>
<dbReference type="OrthoDB" id="3758675at2759"/>
<name>A0A2V1E9T9_9PLEO</name>